<accession>A0AAV8X335</accession>
<comment type="caution">
    <text evidence="1">The sequence shown here is derived from an EMBL/GenBank/DDBJ whole genome shotgun (WGS) entry which is preliminary data.</text>
</comment>
<dbReference type="AlphaFoldDB" id="A0AAV8X335"/>
<dbReference type="EMBL" id="JAPWTK010001482">
    <property type="protein sequence ID" value="KAJ8932381.1"/>
    <property type="molecule type" value="Genomic_DNA"/>
</dbReference>
<protein>
    <recommendedName>
        <fullName evidence="3">DDE-1 domain-containing protein</fullName>
    </recommendedName>
</protein>
<evidence type="ECO:0000313" key="2">
    <source>
        <dbReference type="Proteomes" id="UP001162162"/>
    </source>
</evidence>
<evidence type="ECO:0000313" key="1">
    <source>
        <dbReference type="EMBL" id="KAJ8932381.1"/>
    </source>
</evidence>
<organism evidence="1 2">
    <name type="scientific">Aromia moschata</name>
    <dbReference type="NCBI Taxonomy" id="1265417"/>
    <lineage>
        <taxon>Eukaryota</taxon>
        <taxon>Metazoa</taxon>
        <taxon>Ecdysozoa</taxon>
        <taxon>Arthropoda</taxon>
        <taxon>Hexapoda</taxon>
        <taxon>Insecta</taxon>
        <taxon>Pterygota</taxon>
        <taxon>Neoptera</taxon>
        <taxon>Endopterygota</taxon>
        <taxon>Coleoptera</taxon>
        <taxon>Polyphaga</taxon>
        <taxon>Cucujiformia</taxon>
        <taxon>Chrysomeloidea</taxon>
        <taxon>Cerambycidae</taxon>
        <taxon>Cerambycinae</taxon>
        <taxon>Callichromatini</taxon>
        <taxon>Aromia</taxon>
    </lineage>
</organism>
<proteinExistence type="predicted"/>
<name>A0AAV8X335_9CUCU</name>
<reference evidence="1" key="1">
    <citation type="journal article" date="2023" name="Insect Mol. Biol.">
        <title>Genome sequencing provides insights into the evolution of gene families encoding plant cell wall-degrading enzymes in longhorned beetles.</title>
        <authorList>
            <person name="Shin N.R."/>
            <person name="Okamura Y."/>
            <person name="Kirsch R."/>
            <person name="Pauchet Y."/>
        </authorList>
    </citation>
    <scope>NUCLEOTIDE SEQUENCE</scope>
    <source>
        <strain evidence="1">AMC_N1</strain>
    </source>
</reference>
<evidence type="ECO:0008006" key="3">
    <source>
        <dbReference type="Google" id="ProtNLM"/>
    </source>
</evidence>
<sequence>MFNVRRLAFQLASRNHIPNPFSKETSSAGKINQNHSRIFNCDETGITSVQHKQTKKVFAMKGNKQISTLTSAERGSLITVVTCMSPAGHFIPPMIIFPRKNMKLELMNGTPPGSIYECHTSGWIQATCLQNSFSTLLTIRNQLRVILCYLF</sequence>
<keyword evidence="2" id="KW-1185">Reference proteome</keyword>
<dbReference type="Proteomes" id="UP001162162">
    <property type="component" value="Unassembled WGS sequence"/>
</dbReference>
<gene>
    <name evidence="1" type="ORF">NQ318_004535</name>
</gene>